<dbReference type="EMBL" id="JBHUHR010000039">
    <property type="protein sequence ID" value="MFD2035984.1"/>
    <property type="molecule type" value="Genomic_DNA"/>
</dbReference>
<dbReference type="Pfam" id="PF00929">
    <property type="entry name" value="RNase_T"/>
    <property type="match status" value="1"/>
</dbReference>
<comment type="caution">
    <text evidence="2">The sequence shown here is derived from an EMBL/GenBank/DDBJ whole genome shotgun (WGS) entry which is preliminary data.</text>
</comment>
<dbReference type="PROSITE" id="PS50164">
    <property type="entry name" value="GIY_YIG"/>
    <property type="match status" value="1"/>
</dbReference>
<reference evidence="3" key="1">
    <citation type="journal article" date="2019" name="Int. J. Syst. Evol. Microbiol.">
        <title>The Global Catalogue of Microorganisms (GCM) 10K type strain sequencing project: providing services to taxonomists for standard genome sequencing and annotation.</title>
        <authorList>
            <consortium name="The Broad Institute Genomics Platform"/>
            <consortium name="The Broad Institute Genome Sequencing Center for Infectious Disease"/>
            <person name="Wu L."/>
            <person name="Ma J."/>
        </authorList>
    </citation>
    <scope>NUCLEOTIDE SEQUENCE [LARGE SCALE GENOMIC DNA]</scope>
    <source>
        <strain evidence="3">CGMCC 1.15180</strain>
    </source>
</reference>
<dbReference type="PANTHER" id="PTHR30231:SF37">
    <property type="entry name" value="EXODEOXYRIBONUCLEASE 10"/>
    <property type="match status" value="1"/>
</dbReference>
<gene>
    <name evidence="2" type="ORF">ACFSKL_14360</name>
</gene>
<dbReference type="Pfam" id="PF01541">
    <property type="entry name" value="GIY-YIG"/>
    <property type="match status" value="1"/>
</dbReference>
<keyword evidence="2" id="KW-0540">Nuclease</keyword>
<keyword evidence="2" id="KW-0269">Exonuclease</keyword>
<dbReference type="Gene3D" id="3.40.1440.10">
    <property type="entry name" value="GIY-YIG endonuclease"/>
    <property type="match status" value="1"/>
</dbReference>
<dbReference type="InterPro" id="IPR000305">
    <property type="entry name" value="GIY-YIG_endonuc"/>
</dbReference>
<dbReference type="InterPro" id="IPR047296">
    <property type="entry name" value="GIY-YIG_UvrC_Cho"/>
</dbReference>
<evidence type="ECO:0000313" key="2">
    <source>
        <dbReference type="EMBL" id="MFD2035984.1"/>
    </source>
</evidence>
<evidence type="ECO:0000313" key="3">
    <source>
        <dbReference type="Proteomes" id="UP001597361"/>
    </source>
</evidence>
<dbReference type="InterPro" id="IPR012337">
    <property type="entry name" value="RNaseH-like_sf"/>
</dbReference>
<dbReference type="InterPro" id="IPR036397">
    <property type="entry name" value="RNaseH_sf"/>
</dbReference>
<dbReference type="SUPFAM" id="SSF82771">
    <property type="entry name" value="GIY-YIG endonuclease"/>
    <property type="match status" value="1"/>
</dbReference>
<dbReference type="RefSeq" id="WP_376887010.1">
    <property type="nucleotide sequence ID" value="NZ_JBHUHR010000039.1"/>
</dbReference>
<name>A0ABW4VP67_9BACT</name>
<sequence>MKQEFAIVDIETAGGNPGDGGGITEVAIIVHDGFEILDSYQTLINPERNIPGFITGLTGIDASMVENAPTFAEVAEEIFSILEHRVFIAHNVNFDYTFIQKSLEKSNIHFKAPKLCTVRLSRKVFPGYKSYGLGRICEHLDIQISSRHRAYGDAAATALLFEKIYEKDPEAVFGMMKGNNGEAFLPPNINKDQFLALPEKTGVYYFHNVNGQVIYVGKALNIKSRFKGHFSGNSKGRDKLNLKNEIHDITWELTGNEFLAYLLELHEIKRLWPKYNKSQKFISNTWGIIQYEDGAGFIRFQISKVKTSQACVRQFENHAEAWKFLLEAVENHELCPKLCGIQKSNDACYDYQIQQCKGACCGQESPEEYNKRIFEFLDKLSNEDGTIIIKEKGRTPLEESALLFEKGMFIGYSFIDKNEDIGSPETLFDNIPKLKPYQESKYILRSFLPKLNFKNIFLVK</sequence>
<evidence type="ECO:0000259" key="1">
    <source>
        <dbReference type="PROSITE" id="PS50164"/>
    </source>
</evidence>
<keyword evidence="3" id="KW-1185">Reference proteome</keyword>
<dbReference type="SMART" id="SM00465">
    <property type="entry name" value="GIYc"/>
    <property type="match status" value="1"/>
</dbReference>
<dbReference type="Gene3D" id="3.30.420.10">
    <property type="entry name" value="Ribonuclease H-like superfamily/Ribonuclease H"/>
    <property type="match status" value="1"/>
</dbReference>
<keyword evidence="2" id="KW-0378">Hydrolase</keyword>
<dbReference type="Proteomes" id="UP001597361">
    <property type="component" value="Unassembled WGS sequence"/>
</dbReference>
<dbReference type="InterPro" id="IPR035901">
    <property type="entry name" value="GIY-YIG_endonuc_sf"/>
</dbReference>
<dbReference type="InterPro" id="IPR013520">
    <property type="entry name" value="Ribonucl_H"/>
</dbReference>
<dbReference type="InterPro" id="IPR006054">
    <property type="entry name" value="DnaQ"/>
</dbReference>
<dbReference type="NCBIfam" id="TIGR00573">
    <property type="entry name" value="dnaq"/>
    <property type="match status" value="1"/>
</dbReference>
<dbReference type="GO" id="GO:0004527">
    <property type="term" value="F:exonuclease activity"/>
    <property type="evidence" value="ECO:0007669"/>
    <property type="project" value="UniProtKB-KW"/>
</dbReference>
<dbReference type="CDD" id="cd06127">
    <property type="entry name" value="DEDDh"/>
    <property type="match status" value="1"/>
</dbReference>
<proteinExistence type="predicted"/>
<dbReference type="SMART" id="SM00479">
    <property type="entry name" value="EXOIII"/>
    <property type="match status" value="1"/>
</dbReference>
<dbReference type="SUPFAM" id="SSF53098">
    <property type="entry name" value="Ribonuclease H-like"/>
    <property type="match status" value="1"/>
</dbReference>
<organism evidence="2 3">
    <name type="scientific">Belliella marina</name>
    <dbReference type="NCBI Taxonomy" id="1644146"/>
    <lineage>
        <taxon>Bacteria</taxon>
        <taxon>Pseudomonadati</taxon>
        <taxon>Bacteroidota</taxon>
        <taxon>Cytophagia</taxon>
        <taxon>Cytophagales</taxon>
        <taxon>Cyclobacteriaceae</taxon>
        <taxon>Belliella</taxon>
    </lineage>
</organism>
<dbReference type="CDD" id="cd10434">
    <property type="entry name" value="GIY-YIG_UvrC_Cho"/>
    <property type="match status" value="1"/>
</dbReference>
<protein>
    <submittedName>
        <fullName evidence="2">Exonuclease domain-containing protein</fullName>
    </submittedName>
</protein>
<accession>A0ABW4VP67</accession>
<dbReference type="PANTHER" id="PTHR30231">
    <property type="entry name" value="DNA POLYMERASE III SUBUNIT EPSILON"/>
    <property type="match status" value="1"/>
</dbReference>
<feature type="domain" description="GIY-YIG" evidence="1">
    <location>
        <begin position="199"/>
        <end position="277"/>
    </location>
</feature>